<reference evidence="3" key="1">
    <citation type="journal article" date="2019" name="Int. J. Syst. Evol. Microbiol.">
        <title>The Global Catalogue of Microorganisms (GCM) 10K type strain sequencing project: providing services to taxonomists for standard genome sequencing and annotation.</title>
        <authorList>
            <consortium name="The Broad Institute Genomics Platform"/>
            <consortium name="The Broad Institute Genome Sequencing Center for Infectious Disease"/>
            <person name="Wu L."/>
            <person name="Ma J."/>
        </authorList>
    </citation>
    <scope>NUCLEOTIDE SEQUENCE [LARGE SCALE GENOMIC DNA]</scope>
    <source>
        <strain evidence="3">CCUG 43114</strain>
    </source>
</reference>
<accession>A0ABW0GLD7</accession>
<evidence type="ECO:0000256" key="1">
    <source>
        <dbReference type="SAM" id="MobiDB-lite"/>
    </source>
</evidence>
<dbReference type="SUPFAM" id="SSF48150">
    <property type="entry name" value="DNA-glycosylase"/>
    <property type="match status" value="1"/>
</dbReference>
<evidence type="ECO:0000313" key="2">
    <source>
        <dbReference type="EMBL" id="MFC5380667.1"/>
    </source>
</evidence>
<evidence type="ECO:0000313" key="3">
    <source>
        <dbReference type="Proteomes" id="UP001596122"/>
    </source>
</evidence>
<feature type="compositionally biased region" description="Basic and acidic residues" evidence="1">
    <location>
        <begin position="130"/>
        <end position="144"/>
    </location>
</feature>
<dbReference type="EMBL" id="JBHSLD010000007">
    <property type="protein sequence ID" value="MFC5380667.1"/>
    <property type="molecule type" value="Genomic_DNA"/>
</dbReference>
<dbReference type="Gene3D" id="1.10.340.30">
    <property type="entry name" value="Hypothetical protein, domain 2"/>
    <property type="match status" value="1"/>
</dbReference>
<dbReference type="InterPro" id="IPR005019">
    <property type="entry name" value="Adenine_glyco"/>
</dbReference>
<proteinExistence type="predicted"/>
<gene>
    <name evidence="2" type="ORF">ACFPJ6_07690</name>
</gene>
<keyword evidence="3" id="KW-1185">Reference proteome</keyword>
<dbReference type="Pfam" id="PF03352">
    <property type="entry name" value="Adenine_glyco"/>
    <property type="match status" value="1"/>
</dbReference>
<dbReference type="Proteomes" id="UP001596122">
    <property type="component" value="Unassembled WGS sequence"/>
</dbReference>
<dbReference type="PANTHER" id="PTHR30037:SF4">
    <property type="entry name" value="DNA-3-METHYLADENINE GLYCOSYLASE I"/>
    <property type="match status" value="1"/>
</dbReference>
<dbReference type="InterPro" id="IPR011257">
    <property type="entry name" value="DNA_glycosylase"/>
</dbReference>
<organism evidence="2 3">
    <name type="scientific">Aquipuribacter nitratireducens</name>
    <dbReference type="NCBI Taxonomy" id="650104"/>
    <lineage>
        <taxon>Bacteria</taxon>
        <taxon>Bacillati</taxon>
        <taxon>Actinomycetota</taxon>
        <taxon>Actinomycetes</taxon>
        <taxon>Micrococcales</taxon>
        <taxon>Intrasporangiaceae</taxon>
        <taxon>Aquipuribacter</taxon>
    </lineage>
</organism>
<name>A0ABW0GLD7_9MICO</name>
<feature type="region of interest" description="Disordered" evidence="1">
    <location>
        <begin position="130"/>
        <end position="151"/>
    </location>
</feature>
<protein>
    <submittedName>
        <fullName evidence="2">DNA-3-methyladenine glycosylase I</fullName>
    </submittedName>
</protein>
<dbReference type="PANTHER" id="PTHR30037">
    <property type="entry name" value="DNA-3-METHYLADENINE GLYCOSYLASE 1"/>
    <property type="match status" value="1"/>
</dbReference>
<dbReference type="RefSeq" id="WP_340267846.1">
    <property type="nucleotide sequence ID" value="NZ_JBBEOG010000002.1"/>
</dbReference>
<comment type="caution">
    <text evidence="2">The sequence shown here is derived from an EMBL/GenBank/DDBJ whole genome shotgun (WGS) entry which is preliminary data.</text>
</comment>
<dbReference type="InterPro" id="IPR052891">
    <property type="entry name" value="DNA-3mA_glycosylase"/>
</dbReference>
<sequence>MAPAPDGPVVGDDGLARCPWGDRPADYRRYHDEEWGRTVTGEHALFERLSLEAFQSGLSWLTILRRREGFRRAFAGFDPEVVAAFGDDDVERLLLDPGIIRNRAKVVATVRNARAVVALRADGGLEAVLEAHRPPPRGRPERLSDLPAATPESTSLARTLKRAGLTFVGPTTAYAAMQACGYVDDHLAGCHVPPR</sequence>